<evidence type="ECO:0000313" key="2">
    <source>
        <dbReference type="Proteomes" id="UP000051621"/>
    </source>
</evidence>
<sequence>MVERLSEKAKEQDKDADEIRGEYFQKDDHGKFVVGKDSKLQLLEGKKLEDVNKAFDELTDSEVIIEFTEYGKKLKALYDALVNYEYELSGSDAENYELVLTQLEKNFEGENK</sequence>
<reference evidence="1 2" key="1">
    <citation type="journal article" date="2015" name="Genome Announc.">
        <title>Expanding the biotechnology potential of lactobacilli through comparative genomics of 213 strains and associated genera.</title>
        <authorList>
            <person name="Sun Z."/>
            <person name="Harris H.M."/>
            <person name="McCann A."/>
            <person name="Guo C."/>
            <person name="Argimon S."/>
            <person name="Zhang W."/>
            <person name="Yang X."/>
            <person name="Jeffery I.B."/>
            <person name="Cooney J.C."/>
            <person name="Kagawa T.F."/>
            <person name="Liu W."/>
            <person name="Song Y."/>
            <person name="Salvetti E."/>
            <person name="Wrobel A."/>
            <person name="Rasinkangas P."/>
            <person name="Parkhill J."/>
            <person name="Rea M.C."/>
            <person name="O'Sullivan O."/>
            <person name="Ritari J."/>
            <person name="Douillard F.P."/>
            <person name="Paul Ross R."/>
            <person name="Yang R."/>
            <person name="Briner A.E."/>
            <person name="Felis G.E."/>
            <person name="de Vos W.M."/>
            <person name="Barrangou R."/>
            <person name="Klaenhammer T.R."/>
            <person name="Caufield P.W."/>
            <person name="Cui Y."/>
            <person name="Zhang H."/>
            <person name="O'Toole P.W."/>
        </authorList>
    </citation>
    <scope>NUCLEOTIDE SEQUENCE [LARGE SCALE GENOMIC DNA]</scope>
    <source>
        <strain evidence="1 2">DSM 19910</strain>
    </source>
</reference>
<accession>A0A0R1M3C6</accession>
<organism evidence="1 2">
    <name type="scientific">Liquorilactobacillus capillatus DSM 19910</name>
    <dbReference type="NCBI Taxonomy" id="1423731"/>
    <lineage>
        <taxon>Bacteria</taxon>
        <taxon>Bacillati</taxon>
        <taxon>Bacillota</taxon>
        <taxon>Bacilli</taxon>
        <taxon>Lactobacillales</taxon>
        <taxon>Lactobacillaceae</taxon>
        <taxon>Liquorilactobacillus</taxon>
    </lineage>
</organism>
<keyword evidence="2" id="KW-1185">Reference proteome</keyword>
<comment type="caution">
    <text evidence="1">The sequence shown here is derived from an EMBL/GenBank/DDBJ whole genome shotgun (WGS) entry which is preliminary data.</text>
</comment>
<gene>
    <name evidence="1" type="ORF">FC81_GL000696</name>
</gene>
<dbReference type="STRING" id="1423731.FC81_GL000696"/>
<dbReference type="Pfam" id="PF07761">
    <property type="entry name" value="DUF1617"/>
    <property type="match status" value="1"/>
</dbReference>
<protein>
    <submittedName>
        <fullName evidence="1">Uncharacterized protein</fullName>
    </submittedName>
</protein>
<proteinExistence type="predicted"/>
<dbReference type="PATRIC" id="fig|1423731.3.peg.714"/>
<name>A0A0R1M3C6_9LACO</name>
<evidence type="ECO:0000313" key="1">
    <source>
        <dbReference type="EMBL" id="KRL02528.1"/>
    </source>
</evidence>
<dbReference type="AlphaFoldDB" id="A0A0R1M3C6"/>
<dbReference type="EMBL" id="AZEF01000012">
    <property type="protein sequence ID" value="KRL02528.1"/>
    <property type="molecule type" value="Genomic_DNA"/>
</dbReference>
<dbReference type="Proteomes" id="UP000051621">
    <property type="component" value="Unassembled WGS sequence"/>
</dbReference>
<dbReference type="InterPro" id="IPR011675">
    <property type="entry name" value="DUF1617"/>
</dbReference>